<keyword evidence="3" id="KW-1185">Reference proteome</keyword>
<dbReference type="Proteomes" id="UP001187682">
    <property type="component" value="Unassembled WGS sequence"/>
</dbReference>
<reference evidence="2" key="1">
    <citation type="submission" date="2018-03" db="EMBL/GenBank/DDBJ databases">
        <authorList>
            <person name="Guldener U."/>
        </authorList>
    </citation>
    <scope>NUCLEOTIDE SEQUENCE</scope>
</reference>
<keyword evidence="1" id="KW-0732">Signal</keyword>
<evidence type="ECO:0000313" key="2">
    <source>
        <dbReference type="EMBL" id="SPN99169.1"/>
    </source>
</evidence>
<proteinExistence type="predicted"/>
<dbReference type="EMBL" id="ONZQ02000002">
    <property type="protein sequence ID" value="SPN99169.1"/>
    <property type="molecule type" value="Genomic_DNA"/>
</dbReference>
<evidence type="ECO:0000256" key="1">
    <source>
        <dbReference type="SAM" id="SignalP"/>
    </source>
</evidence>
<feature type="signal peptide" evidence="1">
    <location>
        <begin position="1"/>
        <end position="17"/>
    </location>
</feature>
<organism evidence="2 3">
    <name type="scientific">Cephalotrichum gorgonifer</name>
    <dbReference type="NCBI Taxonomy" id="2041049"/>
    <lineage>
        <taxon>Eukaryota</taxon>
        <taxon>Fungi</taxon>
        <taxon>Dikarya</taxon>
        <taxon>Ascomycota</taxon>
        <taxon>Pezizomycotina</taxon>
        <taxon>Sordariomycetes</taxon>
        <taxon>Hypocreomycetidae</taxon>
        <taxon>Microascales</taxon>
        <taxon>Microascaceae</taxon>
        <taxon>Cephalotrichum</taxon>
    </lineage>
</organism>
<accession>A0AAE8MSX5</accession>
<name>A0AAE8MSX5_9PEZI</name>
<dbReference type="AlphaFoldDB" id="A0AAE8MSX5"/>
<sequence>MQFSTILAATFASLALATPVANPESKGIQKRGVLAELCIAACLASGVCSTPPTCAACLVTCIGTADPGEEVDPDTFTPNVSVE</sequence>
<evidence type="ECO:0000313" key="3">
    <source>
        <dbReference type="Proteomes" id="UP001187682"/>
    </source>
</evidence>
<protein>
    <submittedName>
        <fullName evidence="2">Uncharacterized protein</fullName>
    </submittedName>
</protein>
<gene>
    <name evidence="2" type="ORF">DNG_02204</name>
</gene>
<comment type="caution">
    <text evidence="2">The sequence shown here is derived from an EMBL/GenBank/DDBJ whole genome shotgun (WGS) entry which is preliminary data.</text>
</comment>
<feature type="chain" id="PRO_5042260385" evidence="1">
    <location>
        <begin position="18"/>
        <end position="83"/>
    </location>
</feature>